<proteinExistence type="predicted"/>
<feature type="signal peptide" evidence="1">
    <location>
        <begin position="1"/>
        <end position="30"/>
    </location>
</feature>
<dbReference type="Proteomes" id="UP000031014">
    <property type="component" value="Unassembled WGS sequence"/>
</dbReference>
<evidence type="ECO:0000256" key="1">
    <source>
        <dbReference type="SAM" id="SignalP"/>
    </source>
</evidence>
<evidence type="ECO:0000313" key="3">
    <source>
        <dbReference type="Proteomes" id="UP000031014"/>
    </source>
</evidence>
<keyword evidence="1" id="KW-0732">Signal</keyword>
<sequence length="131" mass="14298">MKNMITKSLIAFAMILSLVVAGLPQQKAEAATTTADVLVTVGQMGADSYSQTLDGVLYTVDQIGFMADRILWTQEQIGFMADRIVYVTEFSQNNTVKVIYMATALWPTGTKDGGYTYKVSLMPVAMLPAGW</sequence>
<reference evidence="2 3" key="1">
    <citation type="submission" date="2013-06" db="EMBL/GenBank/DDBJ databases">
        <title>Whole genome shotgun sequence of Bacillus selenatarsenatis SF-1.</title>
        <authorList>
            <person name="Kuroda M."/>
            <person name="Sei K."/>
            <person name="Yamashita M."/>
            <person name="Ike M."/>
        </authorList>
    </citation>
    <scope>NUCLEOTIDE SEQUENCE [LARGE SCALE GENOMIC DNA]</scope>
    <source>
        <strain evidence="2 3">SF-1</strain>
    </source>
</reference>
<name>A0A0A8X4K3_MESS1</name>
<organism evidence="2 3">
    <name type="scientific">Mesobacillus selenatarsenatis (strain DSM 18680 / JCM 14380 / FERM P-15431 / SF-1)</name>
    <dbReference type="NCBI Taxonomy" id="1321606"/>
    <lineage>
        <taxon>Bacteria</taxon>
        <taxon>Bacillati</taxon>
        <taxon>Bacillota</taxon>
        <taxon>Bacilli</taxon>
        <taxon>Bacillales</taxon>
        <taxon>Bacillaceae</taxon>
        <taxon>Mesobacillus</taxon>
    </lineage>
</organism>
<feature type="chain" id="PRO_5002060847" evidence="1">
    <location>
        <begin position="31"/>
        <end position="131"/>
    </location>
</feature>
<gene>
    <name evidence="2" type="ORF">SAMD00020551_2084</name>
</gene>
<dbReference type="OrthoDB" id="2868687at2"/>
<dbReference type="EMBL" id="BASE01000044">
    <property type="protein sequence ID" value="GAM13937.1"/>
    <property type="molecule type" value="Genomic_DNA"/>
</dbReference>
<dbReference type="AlphaFoldDB" id="A0A0A8X4K3"/>
<evidence type="ECO:0000313" key="2">
    <source>
        <dbReference type="EMBL" id="GAM13937.1"/>
    </source>
</evidence>
<keyword evidence="3" id="KW-1185">Reference proteome</keyword>
<protein>
    <submittedName>
        <fullName evidence="2">Uncharacterized protein</fullName>
    </submittedName>
</protein>
<dbReference type="RefSeq" id="WP_052442147.1">
    <property type="nucleotide sequence ID" value="NZ_BASE01000044.1"/>
</dbReference>
<comment type="caution">
    <text evidence="2">The sequence shown here is derived from an EMBL/GenBank/DDBJ whole genome shotgun (WGS) entry which is preliminary data.</text>
</comment>
<accession>A0A0A8X4K3</accession>